<dbReference type="InterPro" id="IPR032675">
    <property type="entry name" value="LRR_dom_sf"/>
</dbReference>
<keyword evidence="15" id="KW-1185">Reference proteome</keyword>
<comment type="subcellular location">
    <subcellularLocation>
        <location evidence="1">Cell membrane</location>
        <topology evidence="1">Single-pass type I membrane protein</topology>
    </subcellularLocation>
</comment>
<dbReference type="PANTHER" id="PTHR27004">
    <property type="entry name" value="RECEPTOR-LIKE PROTEIN 12 ISOFORM X1"/>
    <property type="match status" value="1"/>
</dbReference>
<evidence type="ECO:0000256" key="8">
    <source>
        <dbReference type="ARBA" id="ARBA00022737"/>
    </source>
</evidence>
<dbReference type="Pfam" id="PF00560">
    <property type="entry name" value="LRR_1"/>
    <property type="match status" value="5"/>
</dbReference>
<evidence type="ECO:0000256" key="7">
    <source>
        <dbReference type="ARBA" id="ARBA00022729"/>
    </source>
</evidence>
<dbReference type="SMART" id="SM00369">
    <property type="entry name" value="LRR_TYP"/>
    <property type="match status" value="6"/>
</dbReference>
<dbReference type="PROSITE" id="PS51450">
    <property type="entry name" value="LRR"/>
    <property type="match status" value="3"/>
</dbReference>
<evidence type="ECO:0000256" key="13">
    <source>
        <dbReference type="SAM" id="Phobius"/>
    </source>
</evidence>
<evidence type="ECO:0000313" key="15">
    <source>
        <dbReference type="Proteomes" id="UP000187203"/>
    </source>
</evidence>
<dbReference type="GO" id="GO:0005886">
    <property type="term" value="C:plasma membrane"/>
    <property type="evidence" value="ECO:0007669"/>
    <property type="project" value="UniProtKB-SubCell"/>
</dbReference>
<dbReference type="SUPFAM" id="SSF52058">
    <property type="entry name" value="L domain-like"/>
    <property type="match status" value="1"/>
</dbReference>
<dbReference type="EMBL" id="AWUE01022674">
    <property type="protein sequence ID" value="OMO56877.1"/>
    <property type="molecule type" value="Genomic_DNA"/>
</dbReference>
<dbReference type="Proteomes" id="UP000187203">
    <property type="component" value="Unassembled WGS sequence"/>
</dbReference>
<dbReference type="OrthoDB" id="1600340at2759"/>
<evidence type="ECO:0000256" key="10">
    <source>
        <dbReference type="ARBA" id="ARBA00023136"/>
    </source>
</evidence>
<sequence>MVQYQIFLFGLVNLTSLDLSNNSLLSLSSSSDTDFAYTFDELLQVYLSFCSIRQFPSFLRTTKKLVTLDLSRNKIQGSIPKWELEGWEQLTNLNLSYNSLTTLEQYPGQNSLETLDLRSNQLHGPLLAPPPSLAEFYMSNNNLTGEIPTWICNLSSLGVLDLSMNNLSGILLACLGNSSNRILSAVNLQRNNFHGQIPAFENVRLRSLALNDNQLEGILPRSLVDFQSYKFLCSDLIDFMVPWKIPQVVGELGSLLVLNLSYNQLTGSIPPLMGHMKALESLDLLSNKLGGRIPLELTNLTFLEVLNLTQNNLVGAIPQGKQFNTFDNDSYIWNPGLWGCPLSNKCHRIPEPPPSSFADQDDDNDESRISFIWKVAMMGYGCGTVLGLSMGYIVFTTGRPWWIVGKIERD</sequence>
<evidence type="ECO:0000256" key="4">
    <source>
        <dbReference type="ARBA" id="ARBA00022553"/>
    </source>
</evidence>
<comment type="caution">
    <text evidence="14">The sequence shown here is derived from an EMBL/GenBank/DDBJ whole genome shotgun (WGS) entry which is preliminary data.</text>
</comment>
<keyword evidence="8" id="KW-0677">Repeat</keyword>
<evidence type="ECO:0008006" key="16">
    <source>
        <dbReference type="Google" id="ProtNLM"/>
    </source>
</evidence>
<dbReference type="InterPro" id="IPR001611">
    <property type="entry name" value="Leu-rich_rpt"/>
</dbReference>
<evidence type="ECO:0000256" key="6">
    <source>
        <dbReference type="ARBA" id="ARBA00022692"/>
    </source>
</evidence>
<keyword evidence="5" id="KW-0433">Leucine-rich repeat</keyword>
<comment type="similarity">
    <text evidence="2">Belongs to the RLP family.</text>
</comment>
<dbReference type="AlphaFoldDB" id="A0A1R3GFN3"/>
<evidence type="ECO:0000256" key="9">
    <source>
        <dbReference type="ARBA" id="ARBA00022989"/>
    </source>
</evidence>
<accession>A0A1R3GFN3</accession>
<keyword evidence="10 13" id="KW-0472">Membrane</keyword>
<feature type="transmembrane region" description="Helical" evidence="13">
    <location>
        <begin position="371"/>
        <end position="395"/>
    </location>
</feature>
<dbReference type="Pfam" id="PF13855">
    <property type="entry name" value="LRR_8"/>
    <property type="match status" value="1"/>
</dbReference>
<dbReference type="FunFam" id="3.80.10.10:FF:000722">
    <property type="entry name" value="Leucine-rich repeat receptor-like protein kinase"/>
    <property type="match status" value="1"/>
</dbReference>
<dbReference type="InterPro" id="IPR003591">
    <property type="entry name" value="Leu-rich_rpt_typical-subtyp"/>
</dbReference>
<reference evidence="15" key="1">
    <citation type="submission" date="2013-09" db="EMBL/GenBank/DDBJ databases">
        <title>Corchorus olitorius genome sequencing.</title>
        <authorList>
            <person name="Alam M."/>
            <person name="Haque M.S."/>
            <person name="Islam M.S."/>
            <person name="Emdad E.M."/>
            <person name="Islam M.M."/>
            <person name="Ahmed B."/>
            <person name="Halim A."/>
            <person name="Hossen Q.M.M."/>
            <person name="Hossain M.Z."/>
            <person name="Ahmed R."/>
            <person name="Khan M.M."/>
            <person name="Islam R."/>
            <person name="Rashid M.M."/>
            <person name="Khan S.A."/>
            <person name="Rahman M.S."/>
            <person name="Alam M."/>
            <person name="Yahiya A.S."/>
            <person name="Khan M.S."/>
            <person name="Azam M.S."/>
            <person name="Haque T."/>
            <person name="Lashkar M.Z.H."/>
            <person name="Akhand A.I."/>
            <person name="Morshed G."/>
            <person name="Roy S."/>
            <person name="Uddin K.S."/>
            <person name="Rabeya T."/>
            <person name="Hossain A.S."/>
            <person name="Chowdhury A."/>
            <person name="Snigdha A.R."/>
            <person name="Mortoza M.S."/>
            <person name="Matin S.A."/>
            <person name="Hoque S.M.E."/>
            <person name="Islam M.K."/>
            <person name="Roy D.K."/>
            <person name="Haider R."/>
            <person name="Moosa M.M."/>
            <person name="Elias S.M."/>
            <person name="Hasan A.M."/>
            <person name="Jahan S."/>
            <person name="Shafiuddin M."/>
            <person name="Mahmood N."/>
            <person name="Shommy N.S."/>
        </authorList>
    </citation>
    <scope>NUCLEOTIDE SEQUENCE [LARGE SCALE GENOMIC DNA]</scope>
    <source>
        <strain evidence="15">cv. O-4</strain>
    </source>
</reference>
<dbReference type="PRINTS" id="PR00019">
    <property type="entry name" value="LEURICHRPT"/>
</dbReference>
<evidence type="ECO:0000313" key="14">
    <source>
        <dbReference type="EMBL" id="OMO56877.1"/>
    </source>
</evidence>
<evidence type="ECO:0000256" key="12">
    <source>
        <dbReference type="ARBA" id="ARBA00023180"/>
    </source>
</evidence>
<proteinExistence type="inferred from homology"/>
<keyword evidence="11" id="KW-0675">Receptor</keyword>
<protein>
    <recommendedName>
        <fullName evidence="16">Leucine-rich repeat-containing N-terminal plant-type domain-containing protein</fullName>
    </recommendedName>
</protein>
<dbReference type="PANTHER" id="PTHR27004:SF428">
    <property type="entry name" value="OS01G0160600 PROTEIN"/>
    <property type="match status" value="1"/>
</dbReference>
<organism evidence="14 15">
    <name type="scientific">Corchorus olitorius</name>
    <dbReference type="NCBI Taxonomy" id="93759"/>
    <lineage>
        <taxon>Eukaryota</taxon>
        <taxon>Viridiplantae</taxon>
        <taxon>Streptophyta</taxon>
        <taxon>Embryophyta</taxon>
        <taxon>Tracheophyta</taxon>
        <taxon>Spermatophyta</taxon>
        <taxon>Magnoliopsida</taxon>
        <taxon>eudicotyledons</taxon>
        <taxon>Gunneridae</taxon>
        <taxon>Pentapetalae</taxon>
        <taxon>rosids</taxon>
        <taxon>malvids</taxon>
        <taxon>Malvales</taxon>
        <taxon>Malvaceae</taxon>
        <taxon>Grewioideae</taxon>
        <taxon>Apeibeae</taxon>
        <taxon>Corchorus</taxon>
    </lineage>
</organism>
<gene>
    <name evidence="14" type="ORF">COLO4_35540</name>
</gene>
<evidence type="ECO:0000256" key="1">
    <source>
        <dbReference type="ARBA" id="ARBA00004251"/>
    </source>
</evidence>
<keyword evidence="3" id="KW-1003">Cell membrane</keyword>
<keyword evidence="4" id="KW-0597">Phosphoprotein</keyword>
<keyword evidence="12" id="KW-0325">Glycoprotein</keyword>
<keyword evidence="6 13" id="KW-0812">Transmembrane</keyword>
<dbReference type="Gene3D" id="3.80.10.10">
    <property type="entry name" value="Ribonuclease Inhibitor"/>
    <property type="match status" value="1"/>
</dbReference>
<evidence type="ECO:0000256" key="2">
    <source>
        <dbReference type="ARBA" id="ARBA00009592"/>
    </source>
</evidence>
<evidence type="ECO:0000256" key="11">
    <source>
        <dbReference type="ARBA" id="ARBA00023170"/>
    </source>
</evidence>
<dbReference type="STRING" id="93759.A0A1R3GFN3"/>
<name>A0A1R3GFN3_9ROSI</name>
<evidence type="ECO:0000256" key="5">
    <source>
        <dbReference type="ARBA" id="ARBA00022614"/>
    </source>
</evidence>
<evidence type="ECO:0000256" key="3">
    <source>
        <dbReference type="ARBA" id="ARBA00022475"/>
    </source>
</evidence>
<keyword evidence="7" id="KW-0732">Signal</keyword>
<keyword evidence="9 13" id="KW-1133">Transmembrane helix</keyword>